<protein>
    <submittedName>
        <fullName evidence="2">Uncharacterized protein</fullName>
    </submittedName>
</protein>
<feature type="region of interest" description="Disordered" evidence="1">
    <location>
        <begin position="1"/>
        <end position="34"/>
    </location>
</feature>
<evidence type="ECO:0000313" key="2">
    <source>
        <dbReference type="EMBL" id="OAL66199.1"/>
    </source>
</evidence>
<accession>A0A178F1S4</accession>
<comment type="caution">
    <text evidence="2">The sequence shown here is derived from an EMBL/GenBank/DDBJ whole genome shotgun (WGS) entry which is preliminary data.</text>
</comment>
<gene>
    <name evidence="2" type="ORF">A7C99_3305</name>
</gene>
<organism evidence="2 3">
    <name type="scientific">Trichophyton rubrum</name>
    <name type="common">Athlete's foot fungus</name>
    <name type="synonym">Epidermophyton rubrum</name>
    <dbReference type="NCBI Taxonomy" id="5551"/>
    <lineage>
        <taxon>Eukaryota</taxon>
        <taxon>Fungi</taxon>
        <taxon>Dikarya</taxon>
        <taxon>Ascomycota</taxon>
        <taxon>Pezizomycotina</taxon>
        <taxon>Eurotiomycetes</taxon>
        <taxon>Eurotiomycetidae</taxon>
        <taxon>Onygenales</taxon>
        <taxon>Arthrodermataceae</taxon>
        <taxon>Trichophyton</taxon>
    </lineage>
</organism>
<dbReference type="EMBL" id="LHPM01000013">
    <property type="protein sequence ID" value="OAL66199.1"/>
    <property type="molecule type" value="Genomic_DNA"/>
</dbReference>
<dbReference type="Proteomes" id="UP000243015">
    <property type="component" value="Unassembled WGS sequence"/>
</dbReference>
<reference evidence="2 3" key="1">
    <citation type="submission" date="2016-05" db="EMBL/GenBank/DDBJ databases">
        <title>Genome sequencing of Trichophyton rubrum CMCC(F)T1i isolated from hair.</title>
        <authorList>
            <person name="Zhan P."/>
            <person name="Tao Y."/>
            <person name="Liu W."/>
        </authorList>
    </citation>
    <scope>NUCLEOTIDE SEQUENCE [LARGE SCALE GENOMIC DNA]</scope>
    <source>
        <strain evidence="3">CMCC(F)T1i</strain>
    </source>
</reference>
<sequence length="107" mass="11788">MATSADGEPRFEQVKTVGSSERVHRRSPFDSPTSSIICSDPFFSAVVQVLFDKVTSGHRGPTPRDRLRDNNDPYSLPNSPALQAEREAPAENATLAKQISTQEEEKT</sequence>
<evidence type="ECO:0000256" key="1">
    <source>
        <dbReference type="SAM" id="MobiDB-lite"/>
    </source>
</evidence>
<proteinExistence type="predicted"/>
<name>A0A178F1S4_TRIRU</name>
<feature type="region of interest" description="Disordered" evidence="1">
    <location>
        <begin position="55"/>
        <end position="107"/>
    </location>
</feature>
<evidence type="ECO:0000313" key="3">
    <source>
        <dbReference type="Proteomes" id="UP000243015"/>
    </source>
</evidence>
<dbReference type="AlphaFoldDB" id="A0A178F1S4"/>
<feature type="compositionally biased region" description="Basic and acidic residues" evidence="1">
    <location>
        <begin position="62"/>
        <end position="71"/>
    </location>
</feature>
<feature type="compositionally biased region" description="Polar residues" evidence="1">
    <location>
        <begin position="72"/>
        <end position="81"/>
    </location>
</feature>